<dbReference type="EMBL" id="CP051635">
    <property type="protein sequence ID" value="UTD00004.1"/>
    <property type="molecule type" value="Genomic_DNA"/>
</dbReference>
<dbReference type="RefSeq" id="WP_253700678.1">
    <property type="nucleotide sequence ID" value="NZ_CP051522.1"/>
</dbReference>
<name>A0A9Q9EWT8_TREDN</name>
<proteinExistence type="predicted"/>
<reference evidence="1" key="1">
    <citation type="submission" date="2020-04" db="EMBL/GenBank/DDBJ databases">
        <title>Comparative genomics of oral phylogroup-2 Treponema strains.</title>
        <authorList>
            <person name="Zeng H."/>
            <person name="Chan Y.K."/>
            <person name="Watt R.M."/>
        </authorList>
    </citation>
    <scope>NUCLEOTIDE SEQUENCE</scope>
    <source>
        <strain evidence="1">OMZ 905</strain>
    </source>
</reference>
<dbReference type="Proteomes" id="UP001056981">
    <property type="component" value="Chromosome"/>
</dbReference>
<accession>A0A9Q9EWT8</accession>
<dbReference type="AlphaFoldDB" id="A0A9Q9EWT8"/>
<evidence type="ECO:0000313" key="1">
    <source>
        <dbReference type="EMBL" id="UTD00004.1"/>
    </source>
</evidence>
<protein>
    <submittedName>
        <fullName evidence="1">Uncharacterized protein</fullName>
    </submittedName>
</protein>
<sequence length="189" mass="22407">MKNFFLILFFILIIMEVNTMFSGIIFWDISIKDSDIKKLDKNDIVMCLKEKINIIYAIEESKILSYFYDKHCIEVNCDVNLEDLKANMKGFNDLLFSFVIDDMIVFTGINRIGRPPLAAKNMYDDEFIKLFEVRYINKYYLVFSNTPYSVLYSIKSVANSDNGKIKKEYAILYNFFIKRKKLRMNFSEN</sequence>
<organism evidence="1 2">
    <name type="scientific">Treponema denticola</name>
    <dbReference type="NCBI Taxonomy" id="158"/>
    <lineage>
        <taxon>Bacteria</taxon>
        <taxon>Pseudomonadati</taxon>
        <taxon>Spirochaetota</taxon>
        <taxon>Spirochaetia</taxon>
        <taxon>Spirochaetales</taxon>
        <taxon>Treponemataceae</taxon>
        <taxon>Treponema</taxon>
    </lineage>
</organism>
<evidence type="ECO:0000313" key="2">
    <source>
        <dbReference type="Proteomes" id="UP001056981"/>
    </source>
</evidence>
<gene>
    <name evidence="1" type="ORF">E4N86_04505</name>
</gene>